<dbReference type="InterPro" id="IPR052341">
    <property type="entry name" value="LOG_family_nucleotidases"/>
</dbReference>
<dbReference type="Gene3D" id="3.40.50.450">
    <property type="match status" value="1"/>
</dbReference>
<evidence type="ECO:0000313" key="2">
    <source>
        <dbReference type="Proteomes" id="UP000722989"/>
    </source>
</evidence>
<dbReference type="SUPFAM" id="SSF102405">
    <property type="entry name" value="MCP/YpsA-like"/>
    <property type="match status" value="1"/>
</dbReference>
<dbReference type="Proteomes" id="UP000722989">
    <property type="component" value="Unassembled WGS sequence"/>
</dbReference>
<gene>
    <name evidence="1" type="ORF">HC031_15020</name>
</gene>
<dbReference type="RefSeq" id="WP_167926026.1">
    <property type="nucleotide sequence ID" value="NZ_JAATVY010000009.1"/>
</dbReference>
<dbReference type="InterPro" id="IPR041164">
    <property type="entry name" value="LDcluster4"/>
</dbReference>
<dbReference type="InterPro" id="IPR005268">
    <property type="entry name" value="CHP00725"/>
</dbReference>
<comment type="caution">
    <text evidence="1">The sequence shown here is derived from an EMBL/GenBank/DDBJ whole genome shotgun (WGS) entry which is preliminary data.</text>
</comment>
<reference evidence="1 2" key="1">
    <citation type="submission" date="2020-03" db="EMBL/GenBank/DDBJ databases">
        <title>WGS of the type strain of Planosporangium spp.</title>
        <authorList>
            <person name="Thawai C."/>
        </authorList>
    </citation>
    <scope>NUCLEOTIDE SEQUENCE [LARGE SCALE GENOMIC DNA]</scope>
    <source>
        <strain evidence="1 2">TBRC 5610</strain>
    </source>
</reference>
<dbReference type="PANTHER" id="PTHR43393">
    <property type="entry name" value="CYTOKININ RIBOSIDE 5'-MONOPHOSPHATE PHOSPHORIBOHYDROLASE"/>
    <property type="match status" value="1"/>
</dbReference>
<dbReference type="NCBIfam" id="TIGR00725">
    <property type="entry name" value="TIGR00725 family protein"/>
    <property type="match status" value="1"/>
</dbReference>
<keyword evidence="2" id="KW-1185">Reference proteome</keyword>
<proteinExistence type="predicted"/>
<dbReference type="Pfam" id="PF18306">
    <property type="entry name" value="LDcluster4"/>
    <property type="match status" value="1"/>
</dbReference>
<dbReference type="EMBL" id="JAATVY010000009">
    <property type="protein sequence ID" value="NJC71016.1"/>
    <property type="molecule type" value="Genomic_DNA"/>
</dbReference>
<accession>A0ABX0XYB6</accession>
<dbReference type="PANTHER" id="PTHR43393:SF3">
    <property type="entry name" value="LYSINE DECARBOXYLASE-LIKE PROTEIN"/>
    <property type="match status" value="1"/>
</dbReference>
<protein>
    <submittedName>
        <fullName evidence="1">TIGR00725 family protein</fullName>
    </submittedName>
</protein>
<name>A0ABX0XYB6_9ACTN</name>
<evidence type="ECO:0000313" key="1">
    <source>
        <dbReference type="EMBL" id="NJC71016.1"/>
    </source>
</evidence>
<organism evidence="1 2">
    <name type="scientific">Planosporangium thailandense</name>
    <dbReference type="NCBI Taxonomy" id="765197"/>
    <lineage>
        <taxon>Bacteria</taxon>
        <taxon>Bacillati</taxon>
        <taxon>Actinomycetota</taxon>
        <taxon>Actinomycetes</taxon>
        <taxon>Micromonosporales</taxon>
        <taxon>Micromonosporaceae</taxon>
        <taxon>Planosporangium</taxon>
    </lineage>
</organism>
<sequence length="162" mass="15746">MAAPENGPRVQVAVCGPADCTAAEATAAERIGALLADRGAVVLCGGGAGVMAAVAAGASRAGGLVVGVLPGADRTDANPYLSAAVVTNLGEARNAVLVQSADAVIVVGGSWGTLSELALAMRRGGVPVVALGGWRVLDAAGRPLAGVLWADSPEEAVRLALG</sequence>